<dbReference type="EMBL" id="BOOI01000047">
    <property type="protein sequence ID" value="GIH86533.1"/>
    <property type="molecule type" value="Genomic_DNA"/>
</dbReference>
<feature type="transmembrane region" description="Helical" evidence="1">
    <location>
        <begin position="129"/>
        <end position="150"/>
    </location>
</feature>
<feature type="transmembrane region" description="Helical" evidence="1">
    <location>
        <begin position="162"/>
        <end position="181"/>
    </location>
</feature>
<proteinExistence type="predicted"/>
<reference evidence="2" key="1">
    <citation type="submission" date="2021-01" db="EMBL/GenBank/DDBJ databases">
        <title>Whole genome shotgun sequence of Planobispora rosea NBRC 15558.</title>
        <authorList>
            <person name="Komaki H."/>
            <person name="Tamura T."/>
        </authorList>
    </citation>
    <scope>NUCLEOTIDE SEQUENCE</scope>
    <source>
        <strain evidence="2">NBRC 15558</strain>
    </source>
</reference>
<comment type="caution">
    <text evidence="2">The sequence shown here is derived from an EMBL/GenBank/DDBJ whole genome shotgun (WGS) entry which is preliminary data.</text>
</comment>
<feature type="transmembrane region" description="Helical" evidence="1">
    <location>
        <begin position="193"/>
        <end position="211"/>
    </location>
</feature>
<name>A0A8J3SB11_PLARO</name>
<evidence type="ECO:0000313" key="3">
    <source>
        <dbReference type="Proteomes" id="UP000655044"/>
    </source>
</evidence>
<gene>
    <name evidence="2" type="ORF">Pro02_49410</name>
</gene>
<evidence type="ECO:0000256" key="1">
    <source>
        <dbReference type="SAM" id="Phobius"/>
    </source>
</evidence>
<keyword evidence="1" id="KW-1133">Transmembrane helix</keyword>
<dbReference type="Proteomes" id="UP000655044">
    <property type="component" value="Unassembled WGS sequence"/>
</dbReference>
<keyword evidence="1" id="KW-0472">Membrane</keyword>
<feature type="transmembrane region" description="Helical" evidence="1">
    <location>
        <begin position="98"/>
        <end position="117"/>
    </location>
</feature>
<keyword evidence="3" id="KW-1185">Reference proteome</keyword>
<accession>A0A8J3SB11</accession>
<feature type="transmembrane region" description="Helical" evidence="1">
    <location>
        <begin position="19"/>
        <end position="40"/>
    </location>
</feature>
<dbReference type="AlphaFoldDB" id="A0A8J3SB11"/>
<keyword evidence="1" id="KW-0812">Transmembrane</keyword>
<organism evidence="2 3">
    <name type="scientific">Planobispora rosea</name>
    <dbReference type="NCBI Taxonomy" id="35762"/>
    <lineage>
        <taxon>Bacteria</taxon>
        <taxon>Bacillati</taxon>
        <taxon>Actinomycetota</taxon>
        <taxon>Actinomycetes</taxon>
        <taxon>Streptosporangiales</taxon>
        <taxon>Streptosporangiaceae</taxon>
        <taxon>Planobispora</taxon>
    </lineage>
</organism>
<evidence type="ECO:0000313" key="2">
    <source>
        <dbReference type="EMBL" id="GIH86533.1"/>
    </source>
</evidence>
<dbReference type="InterPro" id="IPR009339">
    <property type="entry name" value="DUF998"/>
</dbReference>
<protein>
    <recommendedName>
        <fullName evidence="4">DUF998 domain-containing protein</fullName>
    </recommendedName>
</protein>
<dbReference type="Pfam" id="PF06197">
    <property type="entry name" value="DUF998"/>
    <property type="match status" value="1"/>
</dbReference>
<evidence type="ECO:0008006" key="4">
    <source>
        <dbReference type="Google" id="ProtNLM"/>
    </source>
</evidence>
<feature type="transmembrane region" description="Helical" evidence="1">
    <location>
        <begin position="67"/>
        <end position="86"/>
    </location>
</feature>
<sequence length="251" mass="26303">MFGEAFPGQGGTMLRLKTLLPLIACAGILLAVVGAVVGQLDPDPYLDPLNLTVSEYAVLDRGGATEFSMMALGVGSLALVAGLRMAQAPTGAVAERLMLVWSGALLLIAVVPTTAPGLAMDLGAQVHRYVSITAFTVMPVAGAMMAARFGRDERWRAVARPLEWLALAGGFGLLAITYVALPGDRVLIGLVERVLLGTEVALVGVLAVRLAQLTWPRAARLPWNPRGSRLARLARSAQGSQGSQRSRVALG</sequence>